<keyword evidence="3" id="KW-0969">Cilium</keyword>
<feature type="region of interest" description="Disordered" evidence="1">
    <location>
        <begin position="173"/>
        <end position="200"/>
    </location>
</feature>
<keyword evidence="2" id="KW-0472">Membrane</keyword>
<dbReference type="Proteomes" id="UP001219630">
    <property type="component" value="Chromosome"/>
</dbReference>
<feature type="compositionally biased region" description="Polar residues" evidence="1">
    <location>
        <begin position="179"/>
        <end position="190"/>
    </location>
</feature>
<keyword evidence="3" id="KW-0966">Cell projection</keyword>
<keyword evidence="2" id="KW-0812">Transmembrane</keyword>
<organism evidence="3 4">
    <name type="scientific">Dickeya lacustris</name>
    <dbReference type="NCBI Taxonomy" id="2259638"/>
    <lineage>
        <taxon>Bacteria</taxon>
        <taxon>Pseudomonadati</taxon>
        <taxon>Pseudomonadota</taxon>
        <taxon>Gammaproteobacteria</taxon>
        <taxon>Enterobacterales</taxon>
        <taxon>Pectobacteriaceae</taxon>
        <taxon>Dickeya</taxon>
    </lineage>
</organism>
<proteinExistence type="predicted"/>
<dbReference type="RefSeq" id="WP_125260126.1">
    <property type="nucleotide sequence ID" value="NZ_CP114280.1"/>
</dbReference>
<dbReference type="NCBIfam" id="NF007987">
    <property type="entry name" value="PRK10715.1"/>
    <property type="match status" value="1"/>
</dbReference>
<evidence type="ECO:0000313" key="4">
    <source>
        <dbReference type="Proteomes" id="UP001219630"/>
    </source>
</evidence>
<accession>A0ABY8G9T5</accession>
<evidence type="ECO:0000313" key="3">
    <source>
        <dbReference type="EMBL" id="WFN56738.1"/>
    </source>
</evidence>
<feature type="transmembrane region" description="Helical" evidence="2">
    <location>
        <begin position="409"/>
        <end position="426"/>
    </location>
</feature>
<reference evidence="3 4" key="1">
    <citation type="submission" date="2022-12" db="EMBL/GenBank/DDBJ databases">
        <title>Complete genome sequencing of Dickeya lacustris type strain LMG30899.</title>
        <authorList>
            <person name="Dobhal S."/>
            <person name="Arizala D."/>
            <person name="Arif M."/>
        </authorList>
    </citation>
    <scope>NUCLEOTIDE SEQUENCE [LARGE SCALE GENOMIC DNA]</scope>
    <source>
        <strain evidence="3 4">LMG30899</strain>
    </source>
</reference>
<evidence type="ECO:0000256" key="2">
    <source>
        <dbReference type="SAM" id="Phobius"/>
    </source>
</evidence>
<keyword evidence="2" id="KW-1133">Transmembrane helix</keyword>
<dbReference type="EMBL" id="CP114280">
    <property type="protein sequence ID" value="WFN56738.1"/>
    <property type="molecule type" value="Genomic_DNA"/>
</dbReference>
<sequence length="427" mass="45582">MQPIGNTGSPPPGTEKALDNALTKTAAPPEDAPLTLVQRTALEKLVMQVAAQSGANPAEIWATVRAELGAKNNAELSANQFAAAEQGLQSRLASVQSAQDTRQLLQQLTGLLAQGNNRQAASDFIRQQFGHTVLSSLTPSQLKLVVTLLQNGSLPQAGTPLSNTLLSSSLLSDSRLSGTPLTDSRTALTGNTGGVNPRLPLETLTNAATPAGAQSASPLPPPLPQNLQQLAAGRQNSALPEARYSTQSATSGRFLMPAEHNLLNQQVARLVALTGESPAKVWQTLMTMQGLKTGEPIPAKNFQTLSQFLTTQSFLLQQHAPQTLHTVQAALKHPADFQEQQLLQDVARTLNITPPTPLTPAQITEVVTFLYRRRLQALQETATTPAQPFINPIIAALPFEWQKFVTKPIGLALTALLVVALLLWIVL</sequence>
<evidence type="ECO:0000256" key="1">
    <source>
        <dbReference type="SAM" id="MobiDB-lite"/>
    </source>
</evidence>
<name>A0ABY8G9T5_9GAMM</name>
<keyword evidence="3" id="KW-0282">Flagellum</keyword>
<keyword evidence="4" id="KW-1185">Reference proteome</keyword>
<dbReference type="InterPro" id="IPR023597">
    <property type="entry name" value="Flagellar_regulator_Flk"/>
</dbReference>
<protein>
    <submittedName>
        <fullName evidence="3">Flagella biosynthesis regulator Flk</fullName>
    </submittedName>
</protein>
<gene>
    <name evidence="3" type="primary">flk</name>
    <name evidence="3" type="ORF">O1Q98_05580</name>
</gene>